<evidence type="ECO:0000259" key="9">
    <source>
        <dbReference type="PROSITE" id="PS51456"/>
    </source>
</evidence>
<feature type="binding site" evidence="6">
    <location>
        <begin position="200"/>
        <end position="207"/>
    </location>
    <ligand>
        <name>ATP</name>
        <dbReference type="ChEBI" id="CHEBI:30616"/>
    </ligand>
</feature>
<evidence type="ECO:0000256" key="5">
    <source>
        <dbReference type="ARBA" id="ARBA00023175"/>
    </source>
</evidence>
<name>A0A7L0JHB8_CHATO</name>
<dbReference type="GO" id="GO:0005524">
    <property type="term" value="F:ATP binding"/>
    <property type="evidence" value="ECO:0007669"/>
    <property type="project" value="UniProtKB-UniRule"/>
</dbReference>
<dbReference type="InterPro" id="IPR036961">
    <property type="entry name" value="Kinesin_motor_dom_sf"/>
</dbReference>
<keyword evidence="1 6" id="KW-0547">Nucleotide-binding</keyword>
<comment type="caution">
    <text evidence="10">The sequence shown here is derived from an EMBL/GenBank/DDBJ whole genome shotgun (WGS) entry which is preliminary data.</text>
</comment>
<dbReference type="Gene3D" id="4.10.270.10">
    <property type="entry name" value="Myosin, subunit A"/>
    <property type="match status" value="1"/>
</dbReference>
<evidence type="ECO:0000256" key="4">
    <source>
        <dbReference type="ARBA" id="ARBA00023123"/>
    </source>
</evidence>
<evidence type="ECO:0000256" key="7">
    <source>
        <dbReference type="SAM" id="Coils"/>
    </source>
</evidence>
<feature type="region of interest" description="Disordered" evidence="8">
    <location>
        <begin position="28"/>
        <end position="47"/>
    </location>
</feature>
<dbReference type="CDD" id="cd01386">
    <property type="entry name" value="MYSc_Myo18"/>
    <property type="match status" value="1"/>
</dbReference>
<dbReference type="GO" id="GO:0005737">
    <property type="term" value="C:cytoplasm"/>
    <property type="evidence" value="ECO:0007669"/>
    <property type="project" value="TreeGrafter"/>
</dbReference>
<keyword evidence="5 6" id="KW-0505">Motor protein</keyword>
<dbReference type="Gene3D" id="1.10.10.820">
    <property type="match status" value="1"/>
</dbReference>
<dbReference type="PROSITE" id="PS51456">
    <property type="entry name" value="MYOSIN_MOTOR"/>
    <property type="match status" value="1"/>
</dbReference>
<dbReference type="PRINTS" id="PR00193">
    <property type="entry name" value="MYOSINHEAVY"/>
</dbReference>
<dbReference type="SMART" id="SM00242">
    <property type="entry name" value="MYSc"/>
    <property type="match status" value="1"/>
</dbReference>
<comment type="similarity">
    <text evidence="6">Belongs to the TRAFAC class myosin-kinesin ATPase superfamily. Myosin family.</text>
</comment>
<dbReference type="PANTHER" id="PTHR45615">
    <property type="entry name" value="MYOSIN HEAVY CHAIN, NON-MUSCLE"/>
    <property type="match status" value="1"/>
</dbReference>
<reference evidence="10 11" key="1">
    <citation type="submission" date="2019-09" db="EMBL/GenBank/DDBJ databases">
        <title>Bird 10,000 Genomes (B10K) Project - Family phase.</title>
        <authorList>
            <person name="Zhang G."/>
        </authorList>
    </citation>
    <scope>NUCLEOTIDE SEQUENCE [LARGE SCALE GENOMIC DNA]</scope>
    <source>
        <strain evidence="10">B10K-DU-011-36</strain>
        <tissue evidence="10">Muscle</tissue>
    </source>
</reference>
<feature type="coiled-coil region" evidence="7">
    <location>
        <begin position="1226"/>
        <end position="1310"/>
    </location>
</feature>
<dbReference type="InterPro" id="IPR057772">
    <property type="entry name" value="SH3_Myo18a"/>
</dbReference>
<feature type="compositionally biased region" description="Basic and acidic residues" evidence="8">
    <location>
        <begin position="1"/>
        <end position="14"/>
    </location>
</feature>
<feature type="coiled-coil region" evidence="7">
    <location>
        <begin position="1358"/>
        <end position="1486"/>
    </location>
</feature>
<keyword evidence="6" id="KW-0009">Actin-binding</keyword>
<dbReference type="GO" id="GO:0016460">
    <property type="term" value="C:myosin II complex"/>
    <property type="evidence" value="ECO:0007669"/>
    <property type="project" value="TreeGrafter"/>
</dbReference>
<comment type="caution">
    <text evidence="6">Lacks conserved residue(s) required for the propagation of feature annotation.</text>
</comment>
<dbReference type="InterPro" id="IPR001609">
    <property type="entry name" value="Myosin_head_motor_dom-like"/>
</dbReference>
<protein>
    <submittedName>
        <fullName evidence="10">MY18B protein</fullName>
    </submittedName>
</protein>
<evidence type="ECO:0000256" key="8">
    <source>
        <dbReference type="SAM" id="MobiDB-lite"/>
    </source>
</evidence>
<dbReference type="SUPFAM" id="SSF52540">
    <property type="entry name" value="P-loop containing nucleoside triphosphate hydrolases"/>
    <property type="match status" value="1"/>
</dbReference>
<accession>A0A7L0JHB8</accession>
<evidence type="ECO:0000256" key="1">
    <source>
        <dbReference type="ARBA" id="ARBA00022741"/>
    </source>
</evidence>
<dbReference type="Gene3D" id="3.40.850.10">
    <property type="entry name" value="Kinesin motor domain"/>
    <property type="match status" value="1"/>
</dbReference>
<feature type="non-terminal residue" evidence="10">
    <location>
        <position position="1"/>
    </location>
</feature>
<feature type="coiled-coil region" evidence="7">
    <location>
        <begin position="917"/>
        <end position="965"/>
    </location>
</feature>
<dbReference type="GO" id="GO:0016461">
    <property type="term" value="C:unconventional myosin complex"/>
    <property type="evidence" value="ECO:0007669"/>
    <property type="project" value="TreeGrafter"/>
</dbReference>
<dbReference type="Pfam" id="PF00063">
    <property type="entry name" value="Myosin_head"/>
    <property type="match status" value="1"/>
</dbReference>
<evidence type="ECO:0000313" key="10">
    <source>
        <dbReference type="EMBL" id="NXK44034.1"/>
    </source>
</evidence>
<dbReference type="GO" id="GO:0032982">
    <property type="term" value="C:myosin filament"/>
    <property type="evidence" value="ECO:0007669"/>
    <property type="project" value="TreeGrafter"/>
</dbReference>
<feature type="coiled-coil region" evidence="7">
    <location>
        <begin position="1100"/>
        <end position="1134"/>
    </location>
</feature>
<dbReference type="InterPro" id="IPR027417">
    <property type="entry name" value="P-loop_NTPase"/>
</dbReference>
<dbReference type="GO" id="GO:0003774">
    <property type="term" value="F:cytoskeletal motor activity"/>
    <property type="evidence" value="ECO:0007669"/>
    <property type="project" value="UniProtKB-UniRule"/>
</dbReference>
<evidence type="ECO:0000256" key="2">
    <source>
        <dbReference type="ARBA" id="ARBA00022840"/>
    </source>
</evidence>
<dbReference type="GO" id="GO:0031032">
    <property type="term" value="P:actomyosin structure organization"/>
    <property type="evidence" value="ECO:0007669"/>
    <property type="project" value="TreeGrafter"/>
</dbReference>
<dbReference type="Gene3D" id="1.20.58.530">
    <property type="match status" value="1"/>
</dbReference>
<keyword evidence="4 6" id="KW-0518">Myosin</keyword>
<dbReference type="PROSITE" id="PS50096">
    <property type="entry name" value="IQ"/>
    <property type="match status" value="1"/>
</dbReference>
<evidence type="ECO:0000256" key="3">
    <source>
        <dbReference type="ARBA" id="ARBA00023054"/>
    </source>
</evidence>
<dbReference type="Gene3D" id="6.20.240.20">
    <property type="match status" value="1"/>
</dbReference>
<dbReference type="PANTHER" id="PTHR45615:SF8">
    <property type="entry name" value="UNCONVENTIONAL MYOSIN-XVIIIB"/>
    <property type="match status" value="1"/>
</dbReference>
<feature type="non-terminal residue" evidence="10">
    <location>
        <position position="1580"/>
    </location>
</feature>
<evidence type="ECO:0000313" key="11">
    <source>
        <dbReference type="Proteomes" id="UP000537522"/>
    </source>
</evidence>
<evidence type="ECO:0000256" key="6">
    <source>
        <dbReference type="PROSITE-ProRule" id="PRU00782"/>
    </source>
</evidence>
<feature type="region of interest" description="Disordered" evidence="8">
    <location>
        <begin position="1067"/>
        <end position="1100"/>
    </location>
</feature>
<proteinExistence type="inferred from homology"/>
<feature type="domain" description="Myosin motor" evidence="9">
    <location>
        <begin position="111"/>
        <end position="853"/>
    </location>
</feature>
<dbReference type="InterPro" id="IPR036064">
    <property type="entry name" value="MYSc_Myo18"/>
</dbReference>
<dbReference type="GO" id="GO:0051015">
    <property type="term" value="F:actin filament binding"/>
    <property type="evidence" value="ECO:0007669"/>
    <property type="project" value="TreeGrafter"/>
</dbReference>
<dbReference type="Gene3D" id="1.20.120.720">
    <property type="entry name" value="Myosin VI head, motor domain, U50 subdomain"/>
    <property type="match status" value="1"/>
</dbReference>
<sequence>VGKAKEKPGKRKEAPGGSTPFSAWLKEAHVESKEETGESRAKDQAPRDAWYEAEKVWLIQQDGFTLATQLKPDVGTPELPAGRVRVRLEADGSVTEVDEDSVQRSNPPSLDLAEDLAALVSLNECSALNTLQHRYRSQLTYTYAGPSLLALRPSPAAGSHAGKVFKGRRDSMPPHICSMAQRAYRTLLMQRQDQAIVPLGRSGAGKTTCCQGALEYLVGTAGSVDGRVSVEKIQAMFTVLGAFGSVTTSHSSSSTRFSMVLSLDFGATGRITAAHLQTMLLERGRVAQQPLGESNFNIFPLMLAGLDAAQRTTLHLHQVAESNSFGIKPFSKPEEKQKAAVAFAQLQAAMGTLGITAEEQAAVWRVLAGVYHLGAAGACKVGRKQFMRFEWANRAADVLGCELEELTTAVFKHHLKQIIAQVTARGGRLPPEEESPSGTRMTGVECIEGMASGLYEELFAALVSLINRSFSSQHLSVASIAVVDTPGFHNPRHQGGERAATFEELCHNYVHERLQALFYEKTFVSEMERYKEENVEVSFDLPERSPLATLSIIDLNSSQPTMLPGSPGADRRGLLWILDEEVLIPGSGDGAAFDRLCSYFAPKGPDQDGAGCVRRCEQELHFEISHQLGTDPVRYNLTGWVSKAKLNLSAENASQLLQQSRLNAVQELVLPRRRAPRGCRAVAGLEGCSQAALQRSGCVRKTFASSFAAVRKRSVCAQLKLQVDALTSLLRRSQLHFVHCLVPGAAVEGGGPAPLDVPALRAQLGGTQLLDALRLRRTGYADRLLLTQFRRRFQVLAPAVMKKYTSAYEVPDESKAIEELFQALDLEKKSVAIGRSQVFLKAGVISRLEKQRDKLIAQKMILLQAACKGFLSRQKFKRLKIQHLAVRCIQKNLVVFQAVRHWPWWQLLSRVRPLLSVNLAEEQLRAKEEELAALRRKLEKSEQSCSELRQNTEKLESKIIDLTMELSDERHKGDVACQVLDGERAERLRGARDLQELQSKHDQVQKKLESVQKQLEEAQQLVQLREMKISGSEGEDAWHVRFDCAQTEIAFLQKRLAQLEERLGAELSSRTGLEQKASAARPAPAGGRGTGAPQGPRAAAQQLRRRCRRLACELEDARALAESQQSRNHELEKRQKKFDLQLAQALGESAFERSLREKVTQENTSLRWEMGKLQQSLEQKQAEGASLAQRAAQLAGRVQELSAPGALDTRAVPTLRQQLWDLEASTAEQRKELERQTAAVDHLEQLHQRLELEIERMKQIHQKELEDKDEELEDVRQSCQRRLRQLEMQLEQEYEEKQTVLREKQDLEGLVGTLCEQIGHRDLDVEKRLRRDLRRTRALLADAQLLLSAPAEPGAADAAELERLHKQLEESEAKCAEAQRSQQATALELENLHTELETLSRNKTLADEQLFQLQHERADLLRRVSEDQEDLNELMAKHKALIAQSATDIAQIQELQTQVEEAKKEKQSLQEKLRAAQASTALLEQRPAERAVISRQEAHIRDLESRLDFQAVQMKRFEVLVLRLRDSIIKMGEELEKAAESEAREKESTKYYQRRMEEMKADMNELVQRELESSRRRVEL</sequence>
<dbReference type="EMBL" id="VXAL01000175">
    <property type="protein sequence ID" value="NXK44034.1"/>
    <property type="molecule type" value="Genomic_DNA"/>
</dbReference>
<dbReference type="Proteomes" id="UP000537522">
    <property type="component" value="Unassembled WGS sequence"/>
</dbReference>
<dbReference type="Pfam" id="PF24556">
    <property type="entry name" value="SH3_Myosin-XVIIIa"/>
    <property type="match status" value="1"/>
</dbReference>
<gene>
    <name evidence="10" type="primary">Myo18b</name>
    <name evidence="10" type="ORF">CHATOR_R12320</name>
</gene>
<keyword evidence="2 6" id="KW-0067">ATP-binding</keyword>
<keyword evidence="11" id="KW-1185">Reference proteome</keyword>
<keyword evidence="3 7" id="KW-0175">Coiled coil</keyword>
<feature type="region of interest" description="Disordered" evidence="8">
    <location>
        <begin position="1"/>
        <end position="23"/>
    </location>
</feature>
<organism evidence="10 11">
    <name type="scientific">Chauna torquata</name>
    <name type="common">Southern screamer</name>
    <dbReference type="NCBI Taxonomy" id="30388"/>
    <lineage>
        <taxon>Eukaryota</taxon>
        <taxon>Metazoa</taxon>
        <taxon>Chordata</taxon>
        <taxon>Craniata</taxon>
        <taxon>Vertebrata</taxon>
        <taxon>Euteleostomi</taxon>
        <taxon>Archelosauria</taxon>
        <taxon>Archosauria</taxon>
        <taxon>Dinosauria</taxon>
        <taxon>Saurischia</taxon>
        <taxon>Theropoda</taxon>
        <taxon>Coelurosauria</taxon>
        <taxon>Aves</taxon>
        <taxon>Neognathae</taxon>
        <taxon>Galloanserae</taxon>
        <taxon>Anseriformes</taxon>
        <taxon>Anhimidae</taxon>
        <taxon>Chauna</taxon>
    </lineage>
</organism>